<feature type="region of interest" description="Disordered" evidence="1">
    <location>
        <begin position="119"/>
        <end position="145"/>
    </location>
</feature>
<sequence>MGIVLTEDKSNIRIWTKAHAAVPRERSEEIRVTQEQLLKMMQNSSSTQLTQIFNVLNENNQMMENPHKGFYMAEDELIPCVVFQPVVQNGIANRDAENTGPSSLIVNEHVDLSSCATTDQYSPDQNQVSSTQPAAVPSPTLNQEI</sequence>
<name>A0A9J6AHG3_SOLCO</name>
<gene>
    <name evidence="2" type="ORF">H5410_008681</name>
</gene>
<keyword evidence="3" id="KW-1185">Reference proteome</keyword>
<dbReference type="Proteomes" id="UP000824120">
    <property type="component" value="Chromosome 2"/>
</dbReference>
<comment type="caution">
    <text evidence="2">The sequence shown here is derived from an EMBL/GenBank/DDBJ whole genome shotgun (WGS) entry which is preliminary data.</text>
</comment>
<evidence type="ECO:0000313" key="3">
    <source>
        <dbReference type="Proteomes" id="UP000824120"/>
    </source>
</evidence>
<evidence type="ECO:0000313" key="2">
    <source>
        <dbReference type="EMBL" id="KAG5623463.1"/>
    </source>
</evidence>
<reference evidence="2 3" key="1">
    <citation type="submission" date="2020-09" db="EMBL/GenBank/DDBJ databases">
        <title>De no assembly of potato wild relative species, Solanum commersonii.</title>
        <authorList>
            <person name="Cho K."/>
        </authorList>
    </citation>
    <scope>NUCLEOTIDE SEQUENCE [LARGE SCALE GENOMIC DNA]</scope>
    <source>
        <strain evidence="2">LZ3.2</strain>
        <tissue evidence="2">Leaf</tissue>
    </source>
</reference>
<dbReference type="EMBL" id="JACXVP010000002">
    <property type="protein sequence ID" value="KAG5623463.1"/>
    <property type="molecule type" value="Genomic_DNA"/>
</dbReference>
<proteinExistence type="predicted"/>
<accession>A0A9J6AHG3</accession>
<evidence type="ECO:0000256" key="1">
    <source>
        <dbReference type="SAM" id="MobiDB-lite"/>
    </source>
</evidence>
<protein>
    <submittedName>
        <fullName evidence="2">Uncharacterized protein</fullName>
    </submittedName>
</protein>
<dbReference type="AlphaFoldDB" id="A0A9J6AHG3"/>
<organism evidence="2 3">
    <name type="scientific">Solanum commersonii</name>
    <name type="common">Commerson's wild potato</name>
    <name type="synonym">Commerson's nightshade</name>
    <dbReference type="NCBI Taxonomy" id="4109"/>
    <lineage>
        <taxon>Eukaryota</taxon>
        <taxon>Viridiplantae</taxon>
        <taxon>Streptophyta</taxon>
        <taxon>Embryophyta</taxon>
        <taxon>Tracheophyta</taxon>
        <taxon>Spermatophyta</taxon>
        <taxon>Magnoliopsida</taxon>
        <taxon>eudicotyledons</taxon>
        <taxon>Gunneridae</taxon>
        <taxon>Pentapetalae</taxon>
        <taxon>asterids</taxon>
        <taxon>lamiids</taxon>
        <taxon>Solanales</taxon>
        <taxon>Solanaceae</taxon>
        <taxon>Solanoideae</taxon>
        <taxon>Solaneae</taxon>
        <taxon>Solanum</taxon>
    </lineage>
</organism>